<accession>A0A1I5I7P9</accession>
<dbReference type="Proteomes" id="UP000183642">
    <property type="component" value="Unassembled WGS sequence"/>
</dbReference>
<dbReference type="AlphaFoldDB" id="A0A1I5I7P9"/>
<name>A0A1I5I7P9_9ACTN</name>
<feature type="compositionally biased region" description="Basic and acidic residues" evidence="1">
    <location>
        <begin position="1"/>
        <end position="17"/>
    </location>
</feature>
<dbReference type="RefSeq" id="WP_280140743.1">
    <property type="nucleotide sequence ID" value="NZ_FOWE01000012.1"/>
</dbReference>
<protein>
    <submittedName>
        <fullName evidence="2">Uncharacterized protein</fullName>
    </submittedName>
</protein>
<proteinExistence type="predicted"/>
<organism evidence="2 3">
    <name type="scientific">Geodermatophilus obscurus</name>
    <dbReference type="NCBI Taxonomy" id="1861"/>
    <lineage>
        <taxon>Bacteria</taxon>
        <taxon>Bacillati</taxon>
        <taxon>Actinomycetota</taxon>
        <taxon>Actinomycetes</taxon>
        <taxon>Geodermatophilales</taxon>
        <taxon>Geodermatophilaceae</taxon>
        <taxon>Geodermatophilus</taxon>
    </lineage>
</organism>
<evidence type="ECO:0000313" key="2">
    <source>
        <dbReference type="EMBL" id="SFO56136.1"/>
    </source>
</evidence>
<keyword evidence="3" id="KW-1185">Reference proteome</keyword>
<dbReference type="EMBL" id="FOWE01000012">
    <property type="protein sequence ID" value="SFO56136.1"/>
    <property type="molecule type" value="Genomic_DNA"/>
</dbReference>
<sequence>MADTTEVHDEREDRFAGPREVPAADLDGPGRAGSPVRAVHGAPG</sequence>
<reference evidence="3" key="1">
    <citation type="submission" date="2016-10" db="EMBL/GenBank/DDBJ databases">
        <authorList>
            <person name="Varghese N."/>
            <person name="Submissions S."/>
        </authorList>
    </citation>
    <scope>NUCLEOTIDE SEQUENCE [LARGE SCALE GENOMIC DNA]</scope>
    <source>
        <strain evidence="3">DSM 43161</strain>
    </source>
</reference>
<evidence type="ECO:0000313" key="3">
    <source>
        <dbReference type="Proteomes" id="UP000183642"/>
    </source>
</evidence>
<evidence type="ECO:0000256" key="1">
    <source>
        <dbReference type="SAM" id="MobiDB-lite"/>
    </source>
</evidence>
<feature type="region of interest" description="Disordered" evidence="1">
    <location>
        <begin position="1"/>
        <end position="44"/>
    </location>
</feature>
<gene>
    <name evidence="2" type="ORF">SAMN05660359_04336</name>
</gene>